<protein>
    <submittedName>
        <fullName evidence="1">Uncharacterized protein</fullName>
    </submittedName>
</protein>
<comment type="caution">
    <text evidence="1">The sequence shown here is derived from an EMBL/GenBank/DDBJ whole genome shotgun (WGS) entry which is preliminary data.</text>
</comment>
<organism evidence="1 2">
    <name type="scientific">Lymnaea stagnalis</name>
    <name type="common">Great pond snail</name>
    <name type="synonym">Helix stagnalis</name>
    <dbReference type="NCBI Taxonomy" id="6523"/>
    <lineage>
        <taxon>Eukaryota</taxon>
        <taxon>Metazoa</taxon>
        <taxon>Spiralia</taxon>
        <taxon>Lophotrochozoa</taxon>
        <taxon>Mollusca</taxon>
        <taxon>Gastropoda</taxon>
        <taxon>Heterobranchia</taxon>
        <taxon>Euthyneura</taxon>
        <taxon>Panpulmonata</taxon>
        <taxon>Hygrophila</taxon>
        <taxon>Lymnaeoidea</taxon>
        <taxon>Lymnaeidae</taxon>
        <taxon>Lymnaea</taxon>
    </lineage>
</organism>
<gene>
    <name evidence="1" type="ORF">GSLYS_00005554001</name>
</gene>
<sequence length="63" mass="7046">MEVAHQPCKQGGSKAKRYYERNLYPYELYVNGLDYSKAISQFIKPQKQASAKKTSLSDAGDSG</sequence>
<evidence type="ECO:0000313" key="2">
    <source>
        <dbReference type="Proteomes" id="UP001497497"/>
    </source>
</evidence>
<name>A0AAV2HG60_LYMST</name>
<dbReference type="Proteomes" id="UP001497497">
    <property type="component" value="Unassembled WGS sequence"/>
</dbReference>
<evidence type="ECO:0000313" key="1">
    <source>
        <dbReference type="EMBL" id="CAL1531459.1"/>
    </source>
</evidence>
<dbReference type="EMBL" id="CAXITT010000090">
    <property type="protein sequence ID" value="CAL1531459.1"/>
    <property type="molecule type" value="Genomic_DNA"/>
</dbReference>
<keyword evidence="2" id="KW-1185">Reference proteome</keyword>
<reference evidence="1 2" key="1">
    <citation type="submission" date="2024-04" db="EMBL/GenBank/DDBJ databases">
        <authorList>
            <consortium name="Genoscope - CEA"/>
            <person name="William W."/>
        </authorList>
    </citation>
    <scope>NUCLEOTIDE SEQUENCE [LARGE SCALE GENOMIC DNA]</scope>
</reference>
<proteinExistence type="predicted"/>
<feature type="non-terminal residue" evidence="1">
    <location>
        <position position="63"/>
    </location>
</feature>
<dbReference type="AlphaFoldDB" id="A0AAV2HG60"/>
<accession>A0AAV2HG60</accession>